<gene>
    <name evidence="11" type="primary">LOC112282079</name>
    <name evidence="10" type="ORF">PHYPA_007679</name>
</gene>
<protein>
    <recommendedName>
        <fullName evidence="3">pyruvate dehydrogenase (acetyl-transferring)</fullName>
        <ecNumber evidence="3">1.2.4.1</ecNumber>
    </recommendedName>
</protein>
<dbReference type="EMBL" id="ABEU02000005">
    <property type="protein sequence ID" value="PNR54003.1"/>
    <property type="molecule type" value="Genomic_DNA"/>
</dbReference>
<dbReference type="InterPro" id="IPR001017">
    <property type="entry name" value="DH_E1"/>
</dbReference>
<dbReference type="PANTHER" id="PTHR11516:SF61">
    <property type="entry name" value="DEHYDROGENASE E1 COMPONENT DOMAIN-CONTAINING PROTEIN"/>
    <property type="match status" value="1"/>
</dbReference>
<keyword evidence="4" id="KW-0560">Oxidoreductase</keyword>
<dbReference type="GeneID" id="112282079"/>
<feature type="domain" description="Dehydrogenase E1 component" evidence="9">
    <location>
        <begin position="99"/>
        <end position="393"/>
    </location>
</feature>
<dbReference type="InterPro" id="IPR029061">
    <property type="entry name" value="THDP-binding"/>
</dbReference>
<dbReference type="PaxDb" id="3218-PP1S169_138V6.1"/>
<keyword evidence="5" id="KW-0786">Thiamine pyrophosphate</keyword>
<evidence type="ECO:0000259" key="9">
    <source>
        <dbReference type="Pfam" id="PF00676"/>
    </source>
</evidence>
<dbReference type="RefSeq" id="XP_024375037.1">
    <property type="nucleotide sequence ID" value="XM_024519269.2"/>
</dbReference>
<proteinExistence type="predicted"/>
<evidence type="ECO:0000256" key="2">
    <source>
        <dbReference type="ARBA" id="ARBA00011130"/>
    </source>
</evidence>
<evidence type="ECO:0000256" key="8">
    <source>
        <dbReference type="ARBA" id="ARBA00051231"/>
    </source>
</evidence>
<evidence type="ECO:0000256" key="1">
    <source>
        <dbReference type="ARBA" id="ARBA00001964"/>
    </source>
</evidence>
<comment type="catalytic activity">
    <reaction evidence="8">
        <text>N(6)-[(R)-lipoyl]-L-lysyl-[protein] + pyruvate + H(+) = N(6)-[(R)-S(8)-acetyldihydrolipoyl]-L-lysyl-[protein] + CO2</text>
        <dbReference type="Rhea" id="RHEA:19189"/>
        <dbReference type="Rhea" id="RHEA-COMP:10474"/>
        <dbReference type="Rhea" id="RHEA-COMP:10478"/>
        <dbReference type="ChEBI" id="CHEBI:15361"/>
        <dbReference type="ChEBI" id="CHEBI:15378"/>
        <dbReference type="ChEBI" id="CHEBI:16526"/>
        <dbReference type="ChEBI" id="CHEBI:83099"/>
        <dbReference type="ChEBI" id="CHEBI:83111"/>
        <dbReference type="EC" id="1.2.4.1"/>
    </reaction>
</comment>
<dbReference type="Proteomes" id="UP000006727">
    <property type="component" value="Chromosome 5"/>
</dbReference>
<dbReference type="EnsemblPlants" id="Pp3c5_14810V3.2">
    <property type="protein sequence ID" value="Pp3c5_14810V3.2"/>
    <property type="gene ID" value="Pp3c5_14810"/>
</dbReference>
<dbReference type="STRING" id="3218.A0A2K1KJR8"/>
<dbReference type="Gene3D" id="3.40.50.970">
    <property type="match status" value="1"/>
</dbReference>
<dbReference type="AlphaFoldDB" id="A0A2K1KJR8"/>
<accession>A0A2K1KJR8</accession>
<dbReference type="Gramene" id="Pp3c5_14810V3.2">
    <property type="protein sequence ID" value="Pp3c5_14810V3.2"/>
    <property type="gene ID" value="Pp3c5_14810"/>
</dbReference>
<dbReference type="EC" id="1.2.4.1" evidence="3"/>
<evidence type="ECO:0000256" key="5">
    <source>
        <dbReference type="ARBA" id="ARBA00023052"/>
    </source>
</evidence>
<keyword evidence="12" id="KW-1185">Reference proteome</keyword>
<dbReference type="InterPro" id="IPR050642">
    <property type="entry name" value="PDH_E1_Alpha_Subunit"/>
</dbReference>
<keyword evidence="6" id="KW-0670">Pyruvate</keyword>
<dbReference type="Gramene" id="Pp3c5_14810V3.1">
    <property type="protein sequence ID" value="Pp3c5_14810V3.1"/>
    <property type="gene ID" value="Pp3c5_14810"/>
</dbReference>
<dbReference type="CDD" id="cd02000">
    <property type="entry name" value="TPP_E1_PDC_ADC_BCADC"/>
    <property type="match status" value="1"/>
</dbReference>
<reference evidence="11" key="3">
    <citation type="submission" date="2020-12" db="UniProtKB">
        <authorList>
            <consortium name="EnsemblPlants"/>
        </authorList>
    </citation>
    <scope>IDENTIFICATION</scope>
</reference>
<dbReference type="PANTHER" id="PTHR11516">
    <property type="entry name" value="PYRUVATE DEHYDROGENASE E1 COMPONENT, ALPHA SUBUNIT BACTERIAL AND ORGANELLAR"/>
    <property type="match status" value="1"/>
</dbReference>
<dbReference type="OrthoDB" id="10256198at2759"/>
<dbReference type="SUPFAM" id="SSF52518">
    <property type="entry name" value="Thiamin diphosphate-binding fold (THDP-binding)"/>
    <property type="match status" value="1"/>
</dbReference>
<evidence type="ECO:0000256" key="7">
    <source>
        <dbReference type="ARBA" id="ARBA00025211"/>
    </source>
</evidence>
<name>A0A2K1KJR8_PHYPA</name>
<evidence type="ECO:0000313" key="12">
    <source>
        <dbReference type="Proteomes" id="UP000006727"/>
    </source>
</evidence>
<evidence type="ECO:0000256" key="3">
    <source>
        <dbReference type="ARBA" id="ARBA00012281"/>
    </source>
</evidence>
<dbReference type="GO" id="GO:0004739">
    <property type="term" value="F:pyruvate dehydrogenase (acetyl-transferring) activity"/>
    <property type="evidence" value="ECO:0000318"/>
    <property type="project" value="GO_Central"/>
</dbReference>
<comment type="cofactor">
    <cofactor evidence="1">
        <name>thiamine diphosphate</name>
        <dbReference type="ChEBI" id="CHEBI:58937"/>
    </cofactor>
</comment>
<reference evidence="10 12" key="2">
    <citation type="journal article" date="2018" name="Plant J.">
        <title>The Physcomitrella patens chromosome-scale assembly reveals moss genome structure and evolution.</title>
        <authorList>
            <person name="Lang D."/>
            <person name="Ullrich K.K."/>
            <person name="Murat F."/>
            <person name="Fuchs J."/>
            <person name="Jenkins J."/>
            <person name="Haas F.B."/>
            <person name="Piednoel M."/>
            <person name="Gundlach H."/>
            <person name="Van Bel M."/>
            <person name="Meyberg R."/>
            <person name="Vives C."/>
            <person name="Morata J."/>
            <person name="Symeonidi A."/>
            <person name="Hiss M."/>
            <person name="Muchero W."/>
            <person name="Kamisugi Y."/>
            <person name="Saleh O."/>
            <person name="Blanc G."/>
            <person name="Decker E.L."/>
            <person name="van Gessel N."/>
            <person name="Grimwood J."/>
            <person name="Hayes R.D."/>
            <person name="Graham S.W."/>
            <person name="Gunter L.E."/>
            <person name="McDaniel S.F."/>
            <person name="Hoernstein S.N.W."/>
            <person name="Larsson A."/>
            <person name="Li F.W."/>
            <person name="Perroud P.F."/>
            <person name="Phillips J."/>
            <person name="Ranjan P."/>
            <person name="Rokshar D.S."/>
            <person name="Rothfels C.J."/>
            <person name="Schneider L."/>
            <person name="Shu S."/>
            <person name="Stevenson D.W."/>
            <person name="Thummler F."/>
            <person name="Tillich M."/>
            <person name="Villarreal Aguilar J.C."/>
            <person name="Widiez T."/>
            <person name="Wong G.K."/>
            <person name="Wymore A."/>
            <person name="Zhang Y."/>
            <person name="Zimmer A.D."/>
            <person name="Quatrano R.S."/>
            <person name="Mayer K.F.X."/>
            <person name="Goodstein D."/>
            <person name="Casacuberta J.M."/>
            <person name="Vandepoele K."/>
            <person name="Reski R."/>
            <person name="Cuming A.C."/>
            <person name="Tuskan G.A."/>
            <person name="Maumus F."/>
            <person name="Salse J."/>
            <person name="Schmutz J."/>
            <person name="Rensing S.A."/>
        </authorList>
    </citation>
    <scope>NUCLEOTIDE SEQUENCE [LARGE SCALE GENOMIC DNA]</scope>
    <source>
        <strain evidence="11 12">cv. Gransden 2004</strain>
    </source>
</reference>
<comment type="subunit">
    <text evidence="2">Tetramer of 2 alpha and 2 beta subunits.</text>
</comment>
<organism evidence="10">
    <name type="scientific">Physcomitrium patens</name>
    <name type="common">Spreading-leaved earth moss</name>
    <name type="synonym">Physcomitrella patens</name>
    <dbReference type="NCBI Taxonomy" id="3218"/>
    <lineage>
        <taxon>Eukaryota</taxon>
        <taxon>Viridiplantae</taxon>
        <taxon>Streptophyta</taxon>
        <taxon>Embryophyta</taxon>
        <taxon>Bryophyta</taxon>
        <taxon>Bryophytina</taxon>
        <taxon>Bryopsida</taxon>
        <taxon>Funariidae</taxon>
        <taxon>Funariales</taxon>
        <taxon>Funariaceae</taxon>
        <taxon>Physcomitrium</taxon>
    </lineage>
</organism>
<dbReference type="EnsemblPlants" id="Pp3c5_14810V3.1">
    <property type="protein sequence ID" value="Pp3c5_14810V3.1"/>
    <property type="gene ID" value="Pp3c5_14810"/>
</dbReference>
<evidence type="ECO:0000256" key="4">
    <source>
        <dbReference type="ARBA" id="ARBA00023002"/>
    </source>
</evidence>
<dbReference type="GO" id="GO:0006086">
    <property type="term" value="P:pyruvate decarboxylation to acetyl-CoA"/>
    <property type="evidence" value="ECO:0000318"/>
    <property type="project" value="GO_Central"/>
</dbReference>
<comment type="function">
    <text evidence="7">The pyruvate dehydrogenase complex catalyzes the overall conversion of pyruvate to acetyl-CoA and CO(2). It contains multiple copies of three enzymatic components: pyruvate dehydrogenase (E1), dihydrolipoamide acetyltransferase (E2) and lipoamide dehydrogenase (E3).</text>
</comment>
<evidence type="ECO:0000313" key="10">
    <source>
        <dbReference type="EMBL" id="PNR54003.1"/>
    </source>
</evidence>
<evidence type="ECO:0000256" key="6">
    <source>
        <dbReference type="ARBA" id="ARBA00023317"/>
    </source>
</evidence>
<reference evidence="10 12" key="1">
    <citation type="journal article" date="2008" name="Science">
        <title>The Physcomitrella genome reveals evolutionary insights into the conquest of land by plants.</title>
        <authorList>
            <person name="Rensing S."/>
            <person name="Lang D."/>
            <person name="Zimmer A."/>
            <person name="Terry A."/>
            <person name="Salamov A."/>
            <person name="Shapiro H."/>
            <person name="Nishiyama T."/>
            <person name="Perroud P.-F."/>
            <person name="Lindquist E."/>
            <person name="Kamisugi Y."/>
            <person name="Tanahashi T."/>
            <person name="Sakakibara K."/>
            <person name="Fujita T."/>
            <person name="Oishi K."/>
            <person name="Shin-I T."/>
            <person name="Kuroki Y."/>
            <person name="Toyoda A."/>
            <person name="Suzuki Y."/>
            <person name="Hashimoto A."/>
            <person name="Yamaguchi K."/>
            <person name="Sugano A."/>
            <person name="Kohara Y."/>
            <person name="Fujiyama A."/>
            <person name="Anterola A."/>
            <person name="Aoki S."/>
            <person name="Ashton N."/>
            <person name="Barbazuk W.B."/>
            <person name="Barker E."/>
            <person name="Bennetzen J."/>
            <person name="Bezanilla M."/>
            <person name="Blankenship R."/>
            <person name="Cho S.H."/>
            <person name="Dutcher S."/>
            <person name="Estelle M."/>
            <person name="Fawcett J.A."/>
            <person name="Gundlach H."/>
            <person name="Hanada K."/>
            <person name="Heyl A."/>
            <person name="Hicks K.A."/>
            <person name="Hugh J."/>
            <person name="Lohr M."/>
            <person name="Mayer K."/>
            <person name="Melkozernov A."/>
            <person name="Murata T."/>
            <person name="Nelson D."/>
            <person name="Pils B."/>
            <person name="Prigge M."/>
            <person name="Reiss B."/>
            <person name="Renner T."/>
            <person name="Rombauts S."/>
            <person name="Rushton P."/>
            <person name="Sanderfoot A."/>
            <person name="Schween G."/>
            <person name="Shiu S.-H."/>
            <person name="Stueber K."/>
            <person name="Theodoulou F.L."/>
            <person name="Tu H."/>
            <person name="Van de Peer Y."/>
            <person name="Verrier P.J."/>
            <person name="Waters E."/>
            <person name="Wood A."/>
            <person name="Yang L."/>
            <person name="Cove D."/>
            <person name="Cuming A."/>
            <person name="Hasebe M."/>
            <person name="Lucas S."/>
            <person name="Mishler D.B."/>
            <person name="Reski R."/>
            <person name="Grigoriev I."/>
            <person name="Quatrano R.S."/>
            <person name="Boore J.L."/>
        </authorList>
    </citation>
    <scope>NUCLEOTIDE SEQUENCE [LARGE SCALE GENOMIC DNA]</scope>
    <source>
        <strain evidence="11 12">cv. Gransden 2004</strain>
    </source>
</reference>
<dbReference type="FunFam" id="3.40.50.970:FF:000013">
    <property type="entry name" value="Pyruvate dehydrogenase E1 component subunit alpha"/>
    <property type="match status" value="1"/>
</dbReference>
<sequence>MNGSKSMLKLAAAALSKGLQESPLKSGLAEKGNFCRTVFLTRRYSAECSGKETNPTSKKSDSGEIDVEIPVKFDLHLLESGPSQVTTTNKEELMKIYTDMQIIRRAEIAADMLFKSQMIRGFCHLYDGQEAVSVGLERALSYDDNVITAYRDHGIFLGRGGTVFELFSELMGKRTGCALGKGGSMHLYHREHNFWGGWGIVGTTPPLGAGLAFGQKYEKKPNVTAAIYGDGAGNQGQLFEAQNLAALWNLPLILVIENNHFGMGTAEWRSSKKTTHYDRVSYIPGIKTDGMDVFAVGEAFKLCKEHCLSGKGPITLEADTYRYHGHSMSDPGSTYRSRQEIQGMRQERDPIERVRKIILKEELATNEELKDLDKQIRHEVDEASAKAREAEFPGEEELFANIYKADSGLIVTGCDRKHSKVQMS</sequence>
<dbReference type="KEGG" id="ppp:112282079"/>
<dbReference type="Pfam" id="PF00676">
    <property type="entry name" value="E1_dh"/>
    <property type="match status" value="1"/>
</dbReference>
<evidence type="ECO:0000313" key="11">
    <source>
        <dbReference type="EnsemblPlants" id="Pp3c5_14810V3.1"/>
    </source>
</evidence>